<evidence type="ECO:0008006" key="3">
    <source>
        <dbReference type="Google" id="ProtNLM"/>
    </source>
</evidence>
<organism evidence="1 2">
    <name type="scientific">Bacillus cereus</name>
    <dbReference type="NCBI Taxonomy" id="1396"/>
    <lineage>
        <taxon>Bacteria</taxon>
        <taxon>Bacillati</taxon>
        <taxon>Bacillota</taxon>
        <taxon>Bacilli</taxon>
        <taxon>Bacillales</taxon>
        <taxon>Bacillaceae</taxon>
        <taxon>Bacillus</taxon>
        <taxon>Bacillus cereus group</taxon>
    </lineage>
</organism>
<comment type="caution">
    <text evidence="1">The sequence shown here is derived from an EMBL/GenBank/DDBJ whole genome shotgun (WGS) entry which is preliminary data.</text>
</comment>
<evidence type="ECO:0000313" key="2">
    <source>
        <dbReference type="Proteomes" id="UP000076482"/>
    </source>
</evidence>
<proteinExistence type="predicted"/>
<sequence>MEKRGEKLSVLNFIRRKLFDINPLNKTITCTDAFHNQRMFKFCDVIGVE</sequence>
<reference evidence="1 2" key="1">
    <citation type="submission" date="2015-09" db="EMBL/GenBank/DDBJ databases">
        <title>Bacillus cereus food isolates.</title>
        <authorList>
            <person name="Boekhorst J."/>
        </authorList>
    </citation>
    <scope>NUCLEOTIDE SEQUENCE [LARGE SCALE GENOMIC DNA]</scope>
    <source>
        <strain evidence="1 2">B4088</strain>
    </source>
</reference>
<accession>A0A164KQF6</accession>
<protein>
    <recommendedName>
        <fullName evidence="3">DUF218 domain-containing protein</fullName>
    </recommendedName>
</protein>
<dbReference type="EMBL" id="LJKE01000125">
    <property type="protein sequence ID" value="KZD51151.1"/>
    <property type="molecule type" value="Genomic_DNA"/>
</dbReference>
<dbReference type="PATRIC" id="fig|1396.535.peg.3610"/>
<gene>
    <name evidence="1" type="ORF">B4088_6053</name>
</gene>
<name>A0A164KQF6_BACCE</name>
<dbReference type="AlphaFoldDB" id="A0A164KQF6"/>
<dbReference type="Proteomes" id="UP000076482">
    <property type="component" value="Unassembled WGS sequence"/>
</dbReference>
<evidence type="ECO:0000313" key="1">
    <source>
        <dbReference type="EMBL" id="KZD51151.1"/>
    </source>
</evidence>